<name>A0A4Y7SI84_COPMI</name>
<dbReference type="Pfam" id="PF12770">
    <property type="entry name" value="CHAT"/>
    <property type="match status" value="1"/>
</dbReference>
<dbReference type="EMBL" id="QPFP01000108">
    <property type="protein sequence ID" value="TEB21545.1"/>
    <property type="molecule type" value="Genomic_DNA"/>
</dbReference>
<feature type="domain" description="CHAT" evidence="1">
    <location>
        <begin position="1022"/>
        <end position="1185"/>
    </location>
</feature>
<evidence type="ECO:0000259" key="1">
    <source>
        <dbReference type="Pfam" id="PF12770"/>
    </source>
</evidence>
<dbReference type="OrthoDB" id="9991317at2759"/>
<gene>
    <name evidence="2" type="ORF">FA13DRAFT_1741788</name>
</gene>
<accession>A0A4Y7SI84</accession>
<dbReference type="InterPro" id="IPR011990">
    <property type="entry name" value="TPR-like_helical_dom_sf"/>
</dbReference>
<dbReference type="AlphaFoldDB" id="A0A4Y7SI84"/>
<dbReference type="Proteomes" id="UP000298030">
    <property type="component" value="Unassembled WGS sequence"/>
</dbReference>
<dbReference type="PANTHER" id="PTHR19959:SF119">
    <property type="entry name" value="FUNGAL LIPASE-LIKE DOMAIN-CONTAINING PROTEIN"/>
    <property type="match status" value="1"/>
</dbReference>
<dbReference type="InterPro" id="IPR024983">
    <property type="entry name" value="CHAT_dom"/>
</dbReference>
<dbReference type="SUPFAM" id="SSF48452">
    <property type="entry name" value="TPR-like"/>
    <property type="match status" value="1"/>
</dbReference>
<comment type="caution">
    <text evidence="2">The sequence shown here is derived from an EMBL/GenBank/DDBJ whole genome shotgun (WGS) entry which is preliminary data.</text>
</comment>
<evidence type="ECO:0000313" key="3">
    <source>
        <dbReference type="Proteomes" id="UP000298030"/>
    </source>
</evidence>
<sequence>MDTDKVTRSPILDELSRADEAADTTHLSAAGVDGIECVVRGADEEEVGILRLEIGGLGGSQEGIRNAEARSQRVETSDADVGLTASYEIIEVSSDLSAIPDEVLSKLDQYATVAVHRHARRLQFEDIVEAVSAQQRAVRLTADNRPELSLRLSNLGRSLALRYDYTGDEEDLDEAISVGRRAVELASQDGLAIPAILNNLSLSLKSRFEETEELEDIDEAISLLERAVRLVPEDHAELSLLLSSLSDSLAARFETSDDATDLSEIVACKRRVVLCLRGLSSLANSLSALYERLGNIDDIAEAIAVHRQLVELTPDTHPNLHARLNNFGTTLQARFQRTGQLCDINEAISVKRKAVDLTRSGDLRDITEAISVQRRAVELTKQGDTNMPSRPLAKAQDIADAVSSLREAVKLTGEDSDDLPSWLNNLGIAFLRSFEHAGSLGDIDEAISVQKRAIHFTPQDHTYLPTRLNNLGNSLKTRFERTGDLQDITEAIAAQERSVELTPEGHASPNDLRDIAEAISAQQRAVQLTPTDHAELATRLNNLGNSFATRFEYTEEIFDVDEAVSGHLELLGTSYTSRFQYTEDAWDIHEAVFIPRLNNLGYALQSRFRTHPTTAMTSDKAISAQRRAVRLTADDHAELPYWLYSFGKSLSSRFARTNDPVDLDEAIVVQRKAVGLTPDAHGQLADQLDALAQSLHTRWALGSNRTDLDESITHPTLSRRFNIAIDMMLVLAGLANTVKRRYSYLQGFSGLPQEAAAAACRHGQPHKAVEWLEQGRCLVWGQLNTLRSPFDAVRNGIEAVAKSLENAGASRGVPNIGMSASEKVSLEAEARAHLTLARKWDDLVNTVRAIPGNLPGSGATVVINVHKDRCDAIVLMLGRTEPQHLQGLRMRGEEEEIEMVERAMGPYRQKRDPTKDAVHDVLLGLWIEVVKPILEALGISKLDRPAGGSPPRIWWCPTGPLSFLPLHAAGVYSYGESESILDYVVKAEHAIDEGVSGLFLTCQPKAPGASSIPGTTREVTAVFDRASLHGLRMEAFSSIHLACHASQNSTEFLQSRFLFHRGSLSLDSIMKQNLKNADLAFLSACQTSAGEETLSDEAVHLAAGMLAAGYRRVVATMWAIRDRYAPEIATDFYQYLWDCRTEGCGTGFDGSQSAYALHHATQQLRARLGDTEKPLLTWVPYVHFGY</sequence>
<dbReference type="PANTHER" id="PTHR19959">
    <property type="entry name" value="KINESIN LIGHT CHAIN"/>
    <property type="match status" value="1"/>
</dbReference>
<evidence type="ECO:0000313" key="2">
    <source>
        <dbReference type="EMBL" id="TEB21545.1"/>
    </source>
</evidence>
<reference evidence="2 3" key="1">
    <citation type="journal article" date="2019" name="Nat. Ecol. Evol.">
        <title>Megaphylogeny resolves global patterns of mushroom evolution.</title>
        <authorList>
            <person name="Varga T."/>
            <person name="Krizsan K."/>
            <person name="Foldi C."/>
            <person name="Dima B."/>
            <person name="Sanchez-Garcia M."/>
            <person name="Sanchez-Ramirez S."/>
            <person name="Szollosi G.J."/>
            <person name="Szarkandi J.G."/>
            <person name="Papp V."/>
            <person name="Albert L."/>
            <person name="Andreopoulos W."/>
            <person name="Angelini C."/>
            <person name="Antonin V."/>
            <person name="Barry K.W."/>
            <person name="Bougher N.L."/>
            <person name="Buchanan P."/>
            <person name="Buyck B."/>
            <person name="Bense V."/>
            <person name="Catcheside P."/>
            <person name="Chovatia M."/>
            <person name="Cooper J."/>
            <person name="Damon W."/>
            <person name="Desjardin D."/>
            <person name="Finy P."/>
            <person name="Geml J."/>
            <person name="Haridas S."/>
            <person name="Hughes K."/>
            <person name="Justo A."/>
            <person name="Karasinski D."/>
            <person name="Kautmanova I."/>
            <person name="Kiss B."/>
            <person name="Kocsube S."/>
            <person name="Kotiranta H."/>
            <person name="LaButti K.M."/>
            <person name="Lechner B.E."/>
            <person name="Liimatainen K."/>
            <person name="Lipzen A."/>
            <person name="Lukacs Z."/>
            <person name="Mihaltcheva S."/>
            <person name="Morgado L.N."/>
            <person name="Niskanen T."/>
            <person name="Noordeloos M.E."/>
            <person name="Ohm R.A."/>
            <person name="Ortiz-Santana B."/>
            <person name="Ovrebo C."/>
            <person name="Racz N."/>
            <person name="Riley R."/>
            <person name="Savchenko A."/>
            <person name="Shiryaev A."/>
            <person name="Soop K."/>
            <person name="Spirin V."/>
            <person name="Szebenyi C."/>
            <person name="Tomsovsky M."/>
            <person name="Tulloss R.E."/>
            <person name="Uehling J."/>
            <person name="Grigoriev I.V."/>
            <person name="Vagvolgyi C."/>
            <person name="Papp T."/>
            <person name="Martin F.M."/>
            <person name="Miettinen O."/>
            <person name="Hibbett D.S."/>
            <person name="Nagy L.G."/>
        </authorList>
    </citation>
    <scope>NUCLEOTIDE SEQUENCE [LARGE SCALE GENOMIC DNA]</scope>
    <source>
        <strain evidence="2 3">FP101781</strain>
    </source>
</reference>
<keyword evidence="3" id="KW-1185">Reference proteome</keyword>
<organism evidence="2 3">
    <name type="scientific">Coprinellus micaceus</name>
    <name type="common">Glistening ink-cap mushroom</name>
    <name type="synonym">Coprinus micaceus</name>
    <dbReference type="NCBI Taxonomy" id="71717"/>
    <lineage>
        <taxon>Eukaryota</taxon>
        <taxon>Fungi</taxon>
        <taxon>Dikarya</taxon>
        <taxon>Basidiomycota</taxon>
        <taxon>Agaricomycotina</taxon>
        <taxon>Agaricomycetes</taxon>
        <taxon>Agaricomycetidae</taxon>
        <taxon>Agaricales</taxon>
        <taxon>Agaricineae</taxon>
        <taxon>Psathyrellaceae</taxon>
        <taxon>Coprinellus</taxon>
    </lineage>
</organism>
<protein>
    <recommendedName>
        <fullName evidence="1">CHAT domain-containing protein</fullName>
    </recommendedName>
</protein>
<dbReference type="STRING" id="71717.A0A4Y7SI84"/>
<dbReference type="Gene3D" id="1.25.40.10">
    <property type="entry name" value="Tetratricopeptide repeat domain"/>
    <property type="match status" value="4"/>
</dbReference>
<dbReference type="Pfam" id="PF13374">
    <property type="entry name" value="TPR_10"/>
    <property type="match status" value="1"/>
</dbReference>
<proteinExistence type="predicted"/>